<dbReference type="Pfam" id="PF01535">
    <property type="entry name" value="PPR"/>
    <property type="match status" value="1"/>
</dbReference>
<dbReference type="OrthoDB" id="185373at2759"/>
<evidence type="ECO:0000256" key="3">
    <source>
        <dbReference type="SAM" id="MobiDB-lite"/>
    </source>
</evidence>
<dbReference type="InterPro" id="IPR011990">
    <property type="entry name" value="TPR-like_helical_dom_sf"/>
</dbReference>
<dbReference type="Gene3D" id="1.25.40.10">
    <property type="entry name" value="Tetratricopeptide repeat domain"/>
    <property type="match status" value="3"/>
</dbReference>
<evidence type="ECO:0000256" key="2">
    <source>
        <dbReference type="PROSITE-ProRule" id="PRU00708"/>
    </source>
</evidence>
<feature type="compositionally biased region" description="Basic residues" evidence="3">
    <location>
        <begin position="22"/>
        <end position="32"/>
    </location>
</feature>
<dbReference type="RefSeq" id="XP_011094749.1">
    <property type="nucleotide sequence ID" value="XM_011096447.2"/>
</dbReference>
<proteinExistence type="predicted"/>
<dbReference type="InterPro" id="IPR051222">
    <property type="entry name" value="PPR/CCM1_RNA-binding"/>
</dbReference>
<feature type="repeat" description="PPR" evidence="2">
    <location>
        <begin position="572"/>
        <end position="606"/>
    </location>
</feature>
<dbReference type="KEGG" id="sind:105174369"/>
<evidence type="ECO:0000313" key="4">
    <source>
        <dbReference type="Proteomes" id="UP000504604"/>
    </source>
</evidence>
<reference evidence="5" key="1">
    <citation type="submission" date="2025-08" db="UniProtKB">
        <authorList>
            <consortium name="RefSeq"/>
        </authorList>
    </citation>
    <scope>IDENTIFICATION</scope>
</reference>
<dbReference type="InterPro" id="IPR002885">
    <property type="entry name" value="PPR_rpt"/>
</dbReference>
<feature type="region of interest" description="Disordered" evidence="3">
    <location>
        <begin position="780"/>
        <end position="818"/>
    </location>
</feature>
<keyword evidence="1" id="KW-0677">Repeat</keyword>
<dbReference type="PROSITE" id="PS51375">
    <property type="entry name" value="PPR"/>
    <property type="match status" value="7"/>
</dbReference>
<feature type="compositionally biased region" description="Low complexity" evidence="3">
    <location>
        <begin position="1"/>
        <end position="21"/>
    </location>
</feature>
<dbReference type="InParanoid" id="A0A6I9U674"/>
<organism evidence="4 5">
    <name type="scientific">Sesamum indicum</name>
    <name type="common">Oriental sesame</name>
    <name type="synonym">Sesamum orientale</name>
    <dbReference type="NCBI Taxonomy" id="4182"/>
    <lineage>
        <taxon>Eukaryota</taxon>
        <taxon>Viridiplantae</taxon>
        <taxon>Streptophyta</taxon>
        <taxon>Embryophyta</taxon>
        <taxon>Tracheophyta</taxon>
        <taxon>Spermatophyta</taxon>
        <taxon>Magnoliopsida</taxon>
        <taxon>eudicotyledons</taxon>
        <taxon>Gunneridae</taxon>
        <taxon>Pentapetalae</taxon>
        <taxon>asterids</taxon>
        <taxon>lamiids</taxon>
        <taxon>Lamiales</taxon>
        <taxon>Pedaliaceae</taxon>
        <taxon>Sesamum</taxon>
    </lineage>
</organism>
<feature type="repeat" description="PPR" evidence="2">
    <location>
        <begin position="362"/>
        <end position="396"/>
    </location>
</feature>
<evidence type="ECO:0000313" key="5">
    <source>
        <dbReference type="RefSeq" id="XP_011094749.1"/>
    </source>
</evidence>
<feature type="repeat" description="PPR" evidence="2">
    <location>
        <begin position="255"/>
        <end position="289"/>
    </location>
</feature>
<dbReference type="Pfam" id="PF13812">
    <property type="entry name" value="PPR_3"/>
    <property type="match status" value="2"/>
</dbReference>
<feature type="compositionally biased region" description="Basic and acidic residues" evidence="3">
    <location>
        <begin position="796"/>
        <end position="805"/>
    </location>
</feature>
<feature type="repeat" description="PPR" evidence="2">
    <location>
        <begin position="432"/>
        <end position="466"/>
    </location>
</feature>
<dbReference type="PANTHER" id="PTHR47942:SF50">
    <property type="entry name" value="OS03G0284900 PROTEIN"/>
    <property type="match status" value="1"/>
</dbReference>
<dbReference type="AlphaFoldDB" id="A0A6I9U674"/>
<feature type="repeat" description="PPR" evidence="2">
    <location>
        <begin position="537"/>
        <end position="571"/>
    </location>
</feature>
<dbReference type="NCBIfam" id="TIGR00756">
    <property type="entry name" value="PPR"/>
    <property type="match status" value="4"/>
</dbReference>
<evidence type="ECO:0000256" key="1">
    <source>
        <dbReference type="ARBA" id="ARBA00022737"/>
    </source>
</evidence>
<dbReference type="FunCoup" id="A0A6I9U674">
    <property type="interactions" value="948"/>
</dbReference>
<gene>
    <name evidence="5" type="primary">LOC105174369</name>
</gene>
<protein>
    <submittedName>
        <fullName evidence="5">Pentatricopeptide repeat-containing protein At5g02830, chloroplastic</fullName>
    </submittedName>
</protein>
<feature type="repeat" description="PPR" evidence="2">
    <location>
        <begin position="397"/>
        <end position="431"/>
    </location>
</feature>
<dbReference type="GeneID" id="105174369"/>
<accession>A0A6I9U674</accession>
<dbReference type="Proteomes" id="UP000504604">
    <property type="component" value="Linkage group LG11"/>
</dbReference>
<feature type="region of interest" description="Disordered" evidence="3">
    <location>
        <begin position="1"/>
        <end position="59"/>
    </location>
</feature>
<dbReference type="Pfam" id="PF13041">
    <property type="entry name" value="PPR_2"/>
    <property type="match status" value="1"/>
</dbReference>
<name>A0A6I9U674_SESIN</name>
<sequence>MRDALSLLTSSTVLPPLTGLPSHHRHRHRPHHSSSPTTNKPAPKPNPRHKPQISTSPLLSSSRLDNRQCLTYYTELASKLAEDGRFEDFLMIADGLVAAGVEPSELLALLNAQKVSSGIARVLGEGKLNDVLEMLFNGVRKLGIQPVHLFDGVAVESLKGECSRLLKSGEVEQLVSLMEMLAGFQFLIKELVEPSDVINLCIKKGDPTAAIRYAQNFSHGEMLFCSIILEFGKKRDLSSALIAFEASKQYLSSPNMHAYRTIIDVCGLCGDYLKSRAIYEELLAGNITPNTYVVNSLMNVNSHDLSYALEIYKKMEKLGVTADITSHNIILKSCRLAAKVEIARDIYREIRKLESRGALKLDVFTYSTMIKVFADAKMWKRALEIKEDMVSSSVIPNTVTWSSLISACANAGLVEQSMKLFDEMLQAGCEPNSQCFNVLLHACVEACQFDRAFRLFQCWKETGFQQSAGDDKLKNPDKFVAMDQMRVPIRSYSHLTVRIPFKPTTSTYNILMKACGSDYFRAKALMDEMKTFGLTPNHISWSILVDICGGSGNVLGAIQILRSMREAGIQPDVITYTTAIKICVEHKNPKLAFMLFAEMKKYQIKPNLVTYDTILRARSRYGSLQEVQQSLAVYQHMRKAGYKPNDHYLKQLIEEWCEGVIQNEHQKKVKFASRITDFGPQSLLLEKVAQHLQDSNAECLSIDLRGLSKVEARIVVLAVLRKIKEKYIAGNSIKDDMLIVLGIQQLGDNVSKDETGVGEAVIRLLQHDLGLKVFEAGPRIGNDTRRDQGSPTHSNLKLEEFDRSSLPHAPESPTTRRPLVLQRLKVTRESLHRWLQRKVGTSTPSRVP</sequence>
<feature type="repeat" description="PPR" evidence="2">
    <location>
        <begin position="607"/>
        <end position="644"/>
    </location>
</feature>
<dbReference type="PANTHER" id="PTHR47942">
    <property type="entry name" value="TETRATRICOPEPTIDE REPEAT (TPR)-LIKE SUPERFAMILY PROTEIN-RELATED"/>
    <property type="match status" value="1"/>
</dbReference>
<keyword evidence="4" id="KW-1185">Reference proteome</keyword>